<organism evidence="2">
    <name type="scientific">viral metagenome</name>
    <dbReference type="NCBI Taxonomy" id="1070528"/>
    <lineage>
        <taxon>unclassified sequences</taxon>
        <taxon>metagenomes</taxon>
        <taxon>organismal metagenomes</taxon>
    </lineage>
</organism>
<reference evidence="2" key="1">
    <citation type="submission" date="2020-03" db="EMBL/GenBank/DDBJ databases">
        <title>The deep terrestrial virosphere.</title>
        <authorList>
            <person name="Holmfeldt K."/>
            <person name="Nilsson E."/>
            <person name="Simone D."/>
            <person name="Lopez-Fernandez M."/>
            <person name="Wu X."/>
            <person name="de Brujin I."/>
            <person name="Lundin D."/>
            <person name="Andersson A."/>
            <person name="Bertilsson S."/>
            <person name="Dopson M."/>
        </authorList>
    </citation>
    <scope>NUCLEOTIDE SEQUENCE</scope>
    <source>
        <strain evidence="2">MM415A01073</strain>
        <strain evidence="1">MM415B01252</strain>
    </source>
</reference>
<evidence type="ECO:0000313" key="2">
    <source>
        <dbReference type="EMBL" id="QJA78397.1"/>
    </source>
</evidence>
<evidence type="ECO:0000313" key="1">
    <source>
        <dbReference type="EMBL" id="QJA59647.1"/>
    </source>
</evidence>
<gene>
    <name evidence="2" type="ORF">MM415A01073_0001</name>
    <name evidence="1" type="ORF">MM415B01252_0004</name>
</gene>
<name>A0A6M3K9C2_9ZZZZ</name>
<protein>
    <submittedName>
        <fullName evidence="2">Uncharacterized protein</fullName>
    </submittedName>
</protein>
<proteinExistence type="predicted"/>
<dbReference type="EMBL" id="MT142335">
    <property type="protein sequence ID" value="QJA78397.1"/>
    <property type="molecule type" value="Genomic_DNA"/>
</dbReference>
<dbReference type="AlphaFoldDB" id="A0A6M3K9C2"/>
<accession>A0A6M3K9C2</accession>
<sequence>MKGFTPGKQPIKSITTSWRLPIEINLRLRLTTNERDRIRYILDTYNASTSGSSLSFIRHAVLHLLNCPEVDPGLKAAIKKANEIYPEIDEYSKKYNT</sequence>
<dbReference type="EMBL" id="MT141379">
    <property type="protein sequence ID" value="QJA59647.1"/>
    <property type="molecule type" value="Genomic_DNA"/>
</dbReference>